<proteinExistence type="predicted"/>
<feature type="signal peptide" evidence="1">
    <location>
        <begin position="1"/>
        <end position="27"/>
    </location>
</feature>
<name>A0A0W1B2U6_9BACL</name>
<evidence type="ECO:0000256" key="1">
    <source>
        <dbReference type="SAM" id="SignalP"/>
    </source>
</evidence>
<keyword evidence="1" id="KW-0732">Signal</keyword>
<gene>
    <name evidence="2" type="ORF">UQ64_07230</name>
</gene>
<feature type="chain" id="PRO_5039564941" evidence="1">
    <location>
        <begin position="28"/>
        <end position="105"/>
    </location>
</feature>
<dbReference type="EMBL" id="LCZJ02000016">
    <property type="protein sequence ID" value="KTD87900.1"/>
    <property type="molecule type" value="Genomic_DNA"/>
</dbReference>
<keyword evidence="3" id="KW-1185">Reference proteome</keyword>
<accession>A0A0W1B2U6</accession>
<comment type="caution">
    <text evidence="2">The sequence shown here is derived from an EMBL/GenBank/DDBJ whole genome shotgun (WGS) entry which is preliminary data.</text>
</comment>
<sequence>MRKKKLAILIISFVLIMTCFSSGAVFADKGNGAVMDSGTKERLMKKYDLDEPEPANPAEHWSQTDFGVSNPIAIFVSISRLYLSPYVFAAQEMINHLIDRSGQRK</sequence>
<dbReference type="AlphaFoldDB" id="A0A0W1B2U6"/>
<protein>
    <submittedName>
        <fullName evidence="2">Uncharacterized protein</fullName>
    </submittedName>
</protein>
<evidence type="ECO:0000313" key="3">
    <source>
        <dbReference type="Proteomes" id="UP000054709"/>
    </source>
</evidence>
<evidence type="ECO:0000313" key="2">
    <source>
        <dbReference type="EMBL" id="KTD87900.1"/>
    </source>
</evidence>
<reference evidence="2 3" key="1">
    <citation type="journal article" date="2015" name="Int. Biodeterior. Biodegradation">
        <title>Physiological and genetic screening methods for the isolation of methyl tert-butyl ether-degrading bacteria for bioremediation purposes.</title>
        <authorList>
            <person name="Guisado I.M."/>
            <person name="Purswani J."/>
            <person name="Gonzalez Lopez J."/>
            <person name="Pozo C."/>
        </authorList>
    </citation>
    <scope>NUCLEOTIDE SEQUENCE [LARGE SCALE GENOMIC DNA]</scope>
    <source>
        <strain evidence="2 3">SH7</strain>
    </source>
</reference>
<organism evidence="2 3">
    <name type="scientific">Paenibacillus etheri</name>
    <dbReference type="NCBI Taxonomy" id="1306852"/>
    <lineage>
        <taxon>Bacteria</taxon>
        <taxon>Bacillati</taxon>
        <taxon>Bacillota</taxon>
        <taxon>Bacilli</taxon>
        <taxon>Bacillales</taxon>
        <taxon>Paenibacillaceae</taxon>
        <taxon>Paenibacillus</taxon>
    </lineage>
</organism>
<dbReference type="Proteomes" id="UP000054709">
    <property type="component" value="Unassembled WGS sequence"/>
</dbReference>
<dbReference type="RefSeq" id="WP_060622215.1">
    <property type="nucleotide sequence ID" value="NZ_LCZJ02000016.1"/>
</dbReference>
<dbReference type="OrthoDB" id="2650698at2"/>